<dbReference type="AlphaFoldDB" id="A0A1I7VVE9"/>
<dbReference type="Proteomes" id="UP000095285">
    <property type="component" value="Unassembled WGS sequence"/>
</dbReference>
<reference evidence="1" key="1">
    <citation type="submission" date="2012-04" db="EMBL/GenBank/DDBJ databases">
        <title>The Genome Sequence of Loa loa.</title>
        <authorList>
            <consortium name="The Broad Institute Genome Sequencing Platform"/>
            <consortium name="Broad Institute Genome Sequencing Center for Infectious Disease"/>
            <person name="Nutman T.B."/>
            <person name="Fink D.L."/>
            <person name="Russ C."/>
            <person name="Young S."/>
            <person name="Zeng Q."/>
            <person name="Gargeya S."/>
            <person name="Alvarado L."/>
            <person name="Berlin A."/>
            <person name="Chapman S.B."/>
            <person name="Chen Z."/>
            <person name="Freedman E."/>
            <person name="Gellesch M."/>
            <person name="Goldberg J."/>
            <person name="Griggs A."/>
            <person name="Gujja S."/>
            <person name="Heilman E.R."/>
            <person name="Heiman D."/>
            <person name="Howarth C."/>
            <person name="Mehta T."/>
            <person name="Neiman D."/>
            <person name="Pearson M."/>
            <person name="Roberts A."/>
            <person name="Saif S."/>
            <person name="Shea T."/>
            <person name="Shenoy N."/>
            <person name="Sisk P."/>
            <person name="Stolte C."/>
            <person name="Sykes S."/>
            <person name="White J."/>
            <person name="Yandava C."/>
            <person name="Haas B."/>
            <person name="Henn M.R."/>
            <person name="Nusbaum C."/>
            <person name="Birren B."/>
        </authorList>
    </citation>
    <scope>NUCLEOTIDE SEQUENCE [LARGE SCALE GENOMIC DNA]</scope>
</reference>
<proteinExistence type="predicted"/>
<sequence>MHSRSKHWHFIDYVLVFRTGVHDVRHIHVMHSADCQTDHALCDANLTSALNPNLREMKLRGLEVNNLQITVMKHNFQANLQAKVEDYFTIPAPEALWYHIKNGILQSSLRFFKRNRLVW</sequence>
<keyword evidence="1" id="KW-1185">Reference proteome</keyword>
<accession>A0A1I7VVE9</accession>
<organism evidence="1 2">
    <name type="scientific">Loa loa</name>
    <name type="common">Eye worm</name>
    <name type="synonym">Filaria loa</name>
    <dbReference type="NCBI Taxonomy" id="7209"/>
    <lineage>
        <taxon>Eukaryota</taxon>
        <taxon>Metazoa</taxon>
        <taxon>Ecdysozoa</taxon>
        <taxon>Nematoda</taxon>
        <taxon>Chromadorea</taxon>
        <taxon>Rhabditida</taxon>
        <taxon>Spirurina</taxon>
        <taxon>Spiruromorpha</taxon>
        <taxon>Filarioidea</taxon>
        <taxon>Onchocercidae</taxon>
        <taxon>Loa</taxon>
    </lineage>
</organism>
<name>A0A1I7VVE9_LOALO</name>
<evidence type="ECO:0000313" key="2">
    <source>
        <dbReference type="WBParaSite" id="EN70_6648"/>
    </source>
</evidence>
<reference evidence="2" key="2">
    <citation type="submission" date="2016-11" db="UniProtKB">
        <authorList>
            <consortium name="WormBaseParasite"/>
        </authorList>
    </citation>
    <scope>IDENTIFICATION</scope>
</reference>
<evidence type="ECO:0000313" key="1">
    <source>
        <dbReference type="Proteomes" id="UP000095285"/>
    </source>
</evidence>
<protein>
    <submittedName>
        <fullName evidence="2">Uncharacterized protein</fullName>
    </submittedName>
</protein>
<dbReference type="WBParaSite" id="EN70_6648">
    <property type="protein sequence ID" value="EN70_6648"/>
    <property type="gene ID" value="EN70_6648"/>
</dbReference>